<sequence>MSLTERTGLARFRQPEYTGENRCTPCTAVNVVIAAVLAVAASVVATPLVGFVVASVSLLAIYLRGYLVPGTPTLTKQYFPDWLLRKFDKTPTATLDTDLDVEAQLLAVGAVEPAGEDLRITDEFETAWRTEIDRVRVDLDRRVGDLLGLEDPSVDGGTSVCRVLDGEQVAARWPSTAALIADVAAVPLLRRRADNWDALDRIEQGHLLAGLRIFVENCPDCEAPLAFSEETVESCCRTRQVVTYDCTACDARVMEVEQ</sequence>
<dbReference type="Pfam" id="PF26238">
    <property type="entry name" value="DUF8054_M"/>
    <property type="match status" value="1"/>
</dbReference>
<feature type="domain" description="DUF8054" evidence="2">
    <location>
        <begin position="10"/>
        <end position="89"/>
    </location>
</feature>
<dbReference type="Pfam" id="PF26236">
    <property type="entry name" value="DUF8054_N"/>
    <property type="match status" value="1"/>
</dbReference>
<dbReference type="EMBL" id="FNHL01000001">
    <property type="protein sequence ID" value="SDM20883.1"/>
    <property type="molecule type" value="Genomic_DNA"/>
</dbReference>
<gene>
    <name evidence="5" type="ORF">SAMN04487949_1281</name>
</gene>
<evidence type="ECO:0000313" key="6">
    <source>
        <dbReference type="Proteomes" id="UP000199451"/>
    </source>
</evidence>
<accession>A0A1G9RCD0</accession>
<feature type="domain" description="DUF8054" evidence="4">
    <location>
        <begin position="100"/>
        <end position="213"/>
    </location>
</feature>
<evidence type="ECO:0000259" key="2">
    <source>
        <dbReference type="Pfam" id="PF26236"/>
    </source>
</evidence>
<keyword evidence="1" id="KW-0472">Membrane</keyword>
<keyword evidence="6" id="KW-1185">Reference proteome</keyword>
<keyword evidence="1" id="KW-0812">Transmembrane</keyword>
<evidence type="ECO:0000256" key="1">
    <source>
        <dbReference type="SAM" id="Phobius"/>
    </source>
</evidence>
<dbReference type="InterPro" id="IPR058674">
    <property type="entry name" value="DUF8054_N"/>
</dbReference>
<dbReference type="InterPro" id="IPR058775">
    <property type="entry name" value="DUF8054_M"/>
</dbReference>
<evidence type="ECO:0000313" key="5">
    <source>
        <dbReference type="EMBL" id="SDM20883.1"/>
    </source>
</evidence>
<name>A0A1G9RCD0_9EURY</name>
<dbReference type="OrthoDB" id="292134at2157"/>
<evidence type="ECO:0000259" key="3">
    <source>
        <dbReference type="Pfam" id="PF26237"/>
    </source>
</evidence>
<feature type="transmembrane region" description="Helical" evidence="1">
    <location>
        <begin position="31"/>
        <end position="63"/>
    </location>
</feature>
<dbReference type="Pfam" id="PF26237">
    <property type="entry name" value="DUF8054_C"/>
    <property type="match status" value="1"/>
</dbReference>
<feature type="domain" description="DUF8054" evidence="3">
    <location>
        <begin position="216"/>
        <end position="256"/>
    </location>
</feature>
<proteinExistence type="predicted"/>
<organism evidence="5 6">
    <name type="scientific">Halogranum gelatinilyticum</name>
    <dbReference type="NCBI Taxonomy" id="660521"/>
    <lineage>
        <taxon>Archaea</taxon>
        <taxon>Methanobacteriati</taxon>
        <taxon>Methanobacteriota</taxon>
        <taxon>Stenosarchaea group</taxon>
        <taxon>Halobacteria</taxon>
        <taxon>Halobacteriales</taxon>
        <taxon>Haloferacaceae</taxon>
    </lineage>
</organism>
<dbReference type="RefSeq" id="WP_089695180.1">
    <property type="nucleotide sequence ID" value="NZ_FNHL01000001.1"/>
</dbReference>
<reference evidence="6" key="1">
    <citation type="submission" date="2016-10" db="EMBL/GenBank/DDBJ databases">
        <authorList>
            <person name="Varghese N."/>
            <person name="Submissions S."/>
        </authorList>
    </citation>
    <scope>NUCLEOTIDE SEQUENCE [LARGE SCALE GENOMIC DNA]</scope>
    <source>
        <strain evidence="6">CGMCC 1.10119</strain>
    </source>
</reference>
<keyword evidence="1" id="KW-1133">Transmembrane helix</keyword>
<dbReference type="Proteomes" id="UP000199451">
    <property type="component" value="Unassembled WGS sequence"/>
</dbReference>
<dbReference type="InterPro" id="IPR058675">
    <property type="entry name" value="DUF8054_C"/>
</dbReference>
<protein>
    <submittedName>
        <fullName evidence="5">Uncharacterized protein</fullName>
    </submittedName>
</protein>
<dbReference type="STRING" id="660521.SAMN04487949_1281"/>
<dbReference type="AlphaFoldDB" id="A0A1G9RCD0"/>
<evidence type="ECO:0000259" key="4">
    <source>
        <dbReference type="Pfam" id="PF26238"/>
    </source>
</evidence>